<dbReference type="Pfam" id="PF13484">
    <property type="entry name" value="Fer4_16"/>
    <property type="match status" value="1"/>
</dbReference>
<evidence type="ECO:0000313" key="7">
    <source>
        <dbReference type="EMBL" id="SVA96169.1"/>
    </source>
</evidence>
<keyword evidence="1" id="KW-0411">Iron-sulfur</keyword>
<evidence type="ECO:0000259" key="6">
    <source>
        <dbReference type="PROSITE" id="PS51379"/>
    </source>
</evidence>
<evidence type="ECO:0000256" key="1">
    <source>
        <dbReference type="ARBA" id="ARBA00022485"/>
    </source>
</evidence>
<reference evidence="7" key="1">
    <citation type="submission" date="2018-05" db="EMBL/GenBank/DDBJ databases">
        <authorList>
            <person name="Lanie J.A."/>
            <person name="Ng W.-L."/>
            <person name="Kazmierczak K.M."/>
            <person name="Andrzejewski T.M."/>
            <person name="Davidsen T.M."/>
            <person name="Wayne K.J."/>
            <person name="Tettelin H."/>
            <person name="Glass J.I."/>
            <person name="Rusch D."/>
            <person name="Podicherti R."/>
            <person name="Tsui H.-C.T."/>
            <person name="Winkler M.E."/>
        </authorList>
    </citation>
    <scope>NUCLEOTIDE SEQUENCE</scope>
</reference>
<dbReference type="PANTHER" id="PTHR30002:SF4">
    <property type="entry name" value="EPOXYQUEUOSINE REDUCTASE"/>
    <property type="match status" value="1"/>
</dbReference>
<organism evidence="7">
    <name type="scientific">marine metagenome</name>
    <dbReference type="NCBI Taxonomy" id="408172"/>
    <lineage>
        <taxon>unclassified sequences</taxon>
        <taxon>metagenomes</taxon>
        <taxon>ecological metagenomes</taxon>
    </lineage>
</organism>
<protein>
    <recommendedName>
        <fullName evidence="6">4Fe-4S ferredoxin-type domain-containing protein</fullName>
    </recommendedName>
</protein>
<dbReference type="GO" id="GO:0052693">
    <property type="term" value="F:epoxyqueuosine reductase activity"/>
    <property type="evidence" value="ECO:0007669"/>
    <property type="project" value="TreeGrafter"/>
</dbReference>
<sequence length="254" mass="28653">MSVSFSESIKNKATELGFQKVGITKAEVIPDHQSVLEKWINSGGHATMDWITKRKKERGNIFNYFPQAKSIISVGMNYYSGLDRSNSNSELKISNYAWGDDYHDLLKKRLYILLNWIHETHHDVKGIACVDTSPVMEKVWAQKAGLGWQGKHTNLISKDYGSWLFLGELVLDLALECDIPFVEDLCGSCTACIDACPTSALGEYKIDSGKCISYRSIEHRGEFNSDESELDGWIYGCDICQEVCPWNQKFSQAS</sequence>
<evidence type="ECO:0000256" key="2">
    <source>
        <dbReference type="ARBA" id="ARBA00022490"/>
    </source>
</evidence>
<dbReference type="AlphaFoldDB" id="A0A382A480"/>
<keyword evidence="3" id="KW-0819">tRNA processing</keyword>
<dbReference type="InterPro" id="IPR004453">
    <property type="entry name" value="QueG"/>
</dbReference>
<feature type="non-terminal residue" evidence="7">
    <location>
        <position position="254"/>
    </location>
</feature>
<evidence type="ECO:0000256" key="4">
    <source>
        <dbReference type="ARBA" id="ARBA00022785"/>
    </source>
</evidence>
<keyword evidence="4" id="KW-0671">Queuosine biosynthesis</keyword>
<dbReference type="GO" id="GO:0051539">
    <property type="term" value="F:4 iron, 4 sulfur cluster binding"/>
    <property type="evidence" value="ECO:0007669"/>
    <property type="project" value="UniProtKB-KW"/>
</dbReference>
<dbReference type="GO" id="GO:0008616">
    <property type="term" value="P:tRNA queuosine(34) biosynthetic process"/>
    <property type="evidence" value="ECO:0007669"/>
    <property type="project" value="UniProtKB-KW"/>
</dbReference>
<gene>
    <name evidence="7" type="ORF">METZ01_LOCUS149023</name>
</gene>
<dbReference type="Gene3D" id="3.30.70.20">
    <property type="match status" value="1"/>
</dbReference>
<proteinExistence type="predicted"/>
<dbReference type="PROSITE" id="PS51379">
    <property type="entry name" value="4FE4S_FER_2"/>
    <property type="match status" value="1"/>
</dbReference>
<dbReference type="Pfam" id="PF08331">
    <property type="entry name" value="QueG_DUF1730"/>
    <property type="match status" value="1"/>
</dbReference>
<evidence type="ECO:0000256" key="3">
    <source>
        <dbReference type="ARBA" id="ARBA00022694"/>
    </source>
</evidence>
<keyword evidence="2" id="KW-0963">Cytoplasm</keyword>
<dbReference type="NCBIfam" id="TIGR00276">
    <property type="entry name" value="tRNA epoxyqueuosine(34) reductase QueG"/>
    <property type="match status" value="1"/>
</dbReference>
<dbReference type="InterPro" id="IPR017900">
    <property type="entry name" value="4Fe4S_Fe_S_CS"/>
</dbReference>
<dbReference type="PROSITE" id="PS00198">
    <property type="entry name" value="4FE4S_FER_1"/>
    <property type="match status" value="1"/>
</dbReference>
<dbReference type="SUPFAM" id="SSF46548">
    <property type="entry name" value="alpha-helical ferredoxin"/>
    <property type="match status" value="1"/>
</dbReference>
<dbReference type="PANTHER" id="PTHR30002">
    <property type="entry name" value="EPOXYQUEUOSINE REDUCTASE"/>
    <property type="match status" value="1"/>
</dbReference>
<dbReference type="InterPro" id="IPR017896">
    <property type="entry name" value="4Fe4S_Fe-S-bd"/>
</dbReference>
<evidence type="ECO:0000256" key="5">
    <source>
        <dbReference type="ARBA" id="ARBA00023002"/>
    </source>
</evidence>
<keyword evidence="1" id="KW-0004">4Fe-4S</keyword>
<feature type="domain" description="4Fe-4S ferredoxin-type" evidence="6">
    <location>
        <begin position="178"/>
        <end position="207"/>
    </location>
</feature>
<dbReference type="InterPro" id="IPR013542">
    <property type="entry name" value="QueG_DUF1730"/>
</dbReference>
<name>A0A382A480_9ZZZZ</name>
<keyword evidence="5" id="KW-0560">Oxidoreductase</keyword>
<keyword evidence="1" id="KW-0408">Iron</keyword>
<keyword evidence="1" id="KW-0479">Metal-binding</keyword>
<accession>A0A382A480</accession>
<dbReference type="EMBL" id="UINC01023791">
    <property type="protein sequence ID" value="SVA96169.1"/>
    <property type="molecule type" value="Genomic_DNA"/>
</dbReference>